<evidence type="ECO:0000256" key="7">
    <source>
        <dbReference type="PROSITE-ProRule" id="PRU01373"/>
    </source>
</evidence>
<dbReference type="PROSITE" id="PS52029">
    <property type="entry name" value="LD_TPASE"/>
    <property type="match status" value="1"/>
</dbReference>
<dbReference type="Gene3D" id="1.10.101.10">
    <property type="entry name" value="PGBD-like superfamily/PGBD"/>
    <property type="match status" value="1"/>
</dbReference>
<dbReference type="eggNOG" id="COG2989">
    <property type="taxonomic scope" value="Bacteria"/>
</dbReference>
<dbReference type="GO" id="GO:0004180">
    <property type="term" value="F:carboxypeptidase activity"/>
    <property type="evidence" value="ECO:0007669"/>
    <property type="project" value="UniProtKB-ARBA"/>
</dbReference>
<dbReference type="SUPFAM" id="SSF47090">
    <property type="entry name" value="PGBD-like"/>
    <property type="match status" value="1"/>
</dbReference>
<organism evidence="9 10">
    <name type="scientific">Shewanella violacea (strain JCM 10179 / CIP 106290 / LMG 19151 / DSS12)</name>
    <dbReference type="NCBI Taxonomy" id="637905"/>
    <lineage>
        <taxon>Bacteria</taxon>
        <taxon>Pseudomonadati</taxon>
        <taxon>Pseudomonadota</taxon>
        <taxon>Gammaproteobacteria</taxon>
        <taxon>Alteromonadales</taxon>
        <taxon>Shewanellaceae</taxon>
        <taxon>Shewanella</taxon>
    </lineage>
</organism>
<dbReference type="InterPro" id="IPR038063">
    <property type="entry name" value="Transpep_catalytic_dom"/>
</dbReference>
<dbReference type="UniPathway" id="UPA00219"/>
<dbReference type="KEGG" id="svo:SVI_1878"/>
<comment type="pathway">
    <text evidence="1 7">Cell wall biogenesis; peptidoglycan biosynthesis.</text>
</comment>
<proteinExistence type="inferred from homology"/>
<name>D4ZJK0_SHEVD</name>
<dbReference type="STRING" id="637905.SVI_1878"/>
<evidence type="ECO:0000256" key="1">
    <source>
        <dbReference type="ARBA" id="ARBA00004752"/>
    </source>
</evidence>
<keyword evidence="6 7" id="KW-0961">Cell wall biogenesis/degradation</keyword>
<dbReference type="SUPFAM" id="SSF141523">
    <property type="entry name" value="L,D-transpeptidase catalytic domain-like"/>
    <property type="match status" value="1"/>
</dbReference>
<dbReference type="CDD" id="cd16913">
    <property type="entry name" value="YkuD_like"/>
    <property type="match status" value="1"/>
</dbReference>
<dbReference type="InterPro" id="IPR005490">
    <property type="entry name" value="LD_TPept_cat_dom"/>
</dbReference>
<dbReference type="Pfam" id="PF03734">
    <property type="entry name" value="YkuD"/>
    <property type="match status" value="1"/>
</dbReference>
<evidence type="ECO:0000256" key="6">
    <source>
        <dbReference type="ARBA" id="ARBA00023316"/>
    </source>
</evidence>
<dbReference type="PANTHER" id="PTHR41533:SF1">
    <property type="entry name" value="L,D-TRANSPEPTIDASE YCBB-RELATED"/>
    <property type="match status" value="1"/>
</dbReference>
<evidence type="ECO:0000313" key="10">
    <source>
        <dbReference type="Proteomes" id="UP000002350"/>
    </source>
</evidence>
<dbReference type="GO" id="GO:0008360">
    <property type="term" value="P:regulation of cell shape"/>
    <property type="evidence" value="ECO:0007669"/>
    <property type="project" value="UniProtKB-UniRule"/>
</dbReference>
<reference evidence="10" key="1">
    <citation type="journal article" date="2010" name="Mol. Biosyst.">
        <title>Complete genome sequence and comparative analysis of Shewanella violacea, a psychrophilic and piezophilic bacterium from deep sea floor sediments.</title>
        <authorList>
            <person name="Aono E."/>
            <person name="Baba T."/>
            <person name="Ara T."/>
            <person name="Nishi T."/>
            <person name="Nakamichi T."/>
            <person name="Inamoto E."/>
            <person name="Toyonaga H."/>
            <person name="Hasegawa M."/>
            <person name="Takai Y."/>
            <person name="Okumura Y."/>
            <person name="Baba M."/>
            <person name="Tomita M."/>
            <person name="Kato C."/>
            <person name="Oshima T."/>
            <person name="Nakasone K."/>
            <person name="Mori H."/>
        </authorList>
    </citation>
    <scope>NUCLEOTIDE SEQUENCE [LARGE SCALE GENOMIC DNA]</scope>
    <source>
        <strain evidence="10">JCM 10179 / CIP 106290 / LMG 19151 / DSS12</strain>
    </source>
</reference>
<evidence type="ECO:0000256" key="4">
    <source>
        <dbReference type="ARBA" id="ARBA00022960"/>
    </source>
</evidence>
<dbReference type="InterPro" id="IPR036365">
    <property type="entry name" value="PGBD-like_sf"/>
</dbReference>
<accession>D4ZJK0</accession>
<dbReference type="GO" id="GO:0071555">
    <property type="term" value="P:cell wall organization"/>
    <property type="evidence" value="ECO:0007669"/>
    <property type="project" value="UniProtKB-UniRule"/>
</dbReference>
<dbReference type="EMBL" id="AP011177">
    <property type="protein sequence ID" value="BAJ01849.1"/>
    <property type="molecule type" value="Genomic_DNA"/>
</dbReference>
<evidence type="ECO:0000256" key="3">
    <source>
        <dbReference type="ARBA" id="ARBA00022679"/>
    </source>
</evidence>
<gene>
    <name evidence="9" type="ordered locus">SVI_1878</name>
</gene>
<evidence type="ECO:0000259" key="8">
    <source>
        <dbReference type="PROSITE" id="PS52029"/>
    </source>
</evidence>
<keyword evidence="10" id="KW-1185">Reference proteome</keyword>
<dbReference type="InterPro" id="IPR052905">
    <property type="entry name" value="LD-transpeptidase_YkuD-like"/>
</dbReference>
<dbReference type="PANTHER" id="PTHR41533">
    <property type="entry name" value="L,D-TRANSPEPTIDASE HI_1667-RELATED"/>
    <property type="match status" value="1"/>
</dbReference>
<evidence type="ECO:0000256" key="5">
    <source>
        <dbReference type="ARBA" id="ARBA00022984"/>
    </source>
</evidence>
<feature type="domain" description="L,D-TPase catalytic" evidence="8">
    <location>
        <begin position="242"/>
        <end position="421"/>
    </location>
</feature>
<dbReference type="GO" id="GO:0016740">
    <property type="term" value="F:transferase activity"/>
    <property type="evidence" value="ECO:0007669"/>
    <property type="project" value="UniProtKB-KW"/>
</dbReference>
<keyword evidence="5 7" id="KW-0573">Peptidoglycan synthesis</keyword>
<dbReference type="Gene3D" id="2.40.440.10">
    <property type="entry name" value="L,D-transpeptidase catalytic domain-like"/>
    <property type="match status" value="1"/>
</dbReference>
<keyword evidence="4 7" id="KW-0133">Cell shape</keyword>
<dbReference type="Proteomes" id="UP000002350">
    <property type="component" value="Chromosome"/>
</dbReference>
<dbReference type="Pfam" id="PF01471">
    <property type="entry name" value="PG_binding_1"/>
    <property type="match status" value="1"/>
</dbReference>
<evidence type="ECO:0000256" key="2">
    <source>
        <dbReference type="ARBA" id="ARBA00005992"/>
    </source>
</evidence>
<sequence length="475" mass="54761">MYLRIMGQFMFVRLSTVIVVVLLMSLLVTRPLLAIERSEAAFNSLLNQVQFVRLIKPSKQIELDYRALSLGPTKVKQARVEQIQSQLQEFWGTLGIPTNAVNMKSSQDLFQQVLSLEPISKDYLTTSNKIRYLLWLEQRDDWSELASNTWLKLGDSHSLVPEISSRLKVLGDLRQYDPINTLFDANVNNGVKRFQLRHGLTLDGIIGPETLSWINMKPVKRAELLAINFINKTGYLASVEPRFLIINIPAFELELIDNGQVALQSRVIVGKPYRQTPQLSSRISNLVINPSWRVPRSLLTRDLLPKVREDGGYIQARNFDVFDNNGEIVSKTSQEWQDLAHGHFPYRLVQIPGEGNTLGRYKFYFENEHSVYLHDTVDKELFEESNRALSSGCIRIENVEGLANWMASNLVRDKQTWVDMQPERHKTQWFSLEQSLPIYLVYWTAWVDQWGNAQFRNDIYHKNPTFKLALAHGSP</sequence>
<dbReference type="InterPro" id="IPR036366">
    <property type="entry name" value="PGBDSf"/>
</dbReference>
<dbReference type="GO" id="GO:0009252">
    <property type="term" value="P:peptidoglycan biosynthetic process"/>
    <property type="evidence" value="ECO:0007669"/>
    <property type="project" value="UniProtKB-UniPathway"/>
</dbReference>
<feature type="active site" description="Proton donor/acceptor" evidence="7">
    <location>
        <position position="374"/>
    </location>
</feature>
<protein>
    <submittedName>
        <fullName evidence="9">Putative peptidoglycan binding domain protein</fullName>
    </submittedName>
</protein>
<feature type="active site" description="Nucleophile" evidence="7">
    <location>
        <position position="393"/>
    </location>
</feature>
<evidence type="ECO:0000313" key="9">
    <source>
        <dbReference type="EMBL" id="BAJ01849.1"/>
    </source>
</evidence>
<dbReference type="HOGENOM" id="CLU_020360_5_0_6"/>
<keyword evidence="3" id="KW-0808">Transferase</keyword>
<dbReference type="InterPro" id="IPR002477">
    <property type="entry name" value="Peptidoglycan-bd-like"/>
</dbReference>
<dbReference type="AlphaFoldDB" id="D4ZJK0"/>
<comment type="similarity">
    <text evidence="2">Belongs to the YkuD family.</text>
</comment>